<evidence type="ECO:0000259" key="5">
    <source>
        <dbReference type="Pfam" id="PF00685"/>
    </source>
</evidence>
<evidence type="ECO:0000256" key="3">
    <source>
        <dbReference type="PIRSR" id="PIRSR637359-1"/>
    </source>
</evidence>
<dbReference type="Pfam" id="PF00685">
    <property type="entry name" value="Sulfotransfer_1"/>
    <property type="match status" value="1"/>
</dbReference>
<organism evidence="6 7">
    <name type="scientific">Symbiodinium natans</name>
    <dbReference type="NCBI Taxonomy" id="878477"/>
    <lineage>
        <taxon>Eukaryota</taxon>
        <taxon>Sar</taxon>
        <taxon>Alveolata</taxon>
        <taxon>Dinophyceae</taxon>
        <taxon>Suessiales</taxon>
        <taxon>Symbiodiniaceae</taxon>
        <taxon>Symbiodinium</taxon>
    </lineage>
</organism>
<name>A0A812QYI4_9DINO</name>
<feature type="active site" description="For sulfotransferase activity" evidence="3">
    <location>
        <position position="80"/>
    </location>
</feature>
<reference evidence="6" key="1">
    <citation type="submission" date="2021-02" db="EMBL/GenBank/DDBJ databases">
        <authorList>
            <person name="Dougan E. K."/>
            <person name="Rhodes N."/>
            <person name="Thang M."/>
            <person name="Chan C."/>
        </authorList>
    </citation>
    <scope>NUCLEOTIDE SEQUENCE</scope>
</reference>
<dbReference type="PANTHER" id="PTHR10605:SF56">
    <property type="entry name" value="BIFUNCTIONAL HEPARAN SULFATE N-DEACETYLASE_N-SULFOTRANSFERASE"/>
    <property type="match status" value="1"/>
</dbReference>
<evidence type="ECO:0000256" key="1">
    <source>
        <dbReference type="ARBA" id="ARBA00022679"/>
    </source>
</evidence>
<dbReference type="PANTHER" id="PTHR10605">
    <property type="entry name" value="HEPARAN SULFATE SULFOTRANSFERASE"/>
    <property type="match status" value="1"/>
</dbReference>
<feature type="binding site" evidence="4">
    <location>
        <position position="176"/>
    </location>
    <ligand>
        <name>3'-phosphoadenylyl sulfate</name>
        <dbReference type="ChEBI" id="CHEBI:58339"/>
    </ligand>
</feature>
<dbReference type="GO" id="GO:0008146">
    <property type="term" value="F:sulfotransferase activity"/>
    <property type="evidence" value="ECO:0007669"/>
    <property type="project" value="InterPro"/>
</dbReference>
<evidence type="ECO:0000256" key="2">
    <source>
        <dbReference type="ARBA" id="ARBA00023180"/>
    </source>
</evidence>
<evidence type="ECO:0000313" key="7">
    <source>
        <dbReference type="Proteomes" id="UP000604046"/>
    </source>
</evidence>
<dbReference type="Proteomes" id="UP000604046">
    <property type="component" value="Unassembled WGS sequence"/>
</dbReference>
<dbReference type="OrthoDB" id="8958249at2759"/>
<proteinExistence type="predicted"/>
<sequence>MEISLPSICAALVSAGGLAYACFYSWLWDCHLRAYPAYRGRYPRLWLDLATHILTLKRLWGFSTSFLRKLPDFYIVGCPKCGTSAIYQYLALHPRIVEPAFKESRFLWGFVGLNLSALRYRSIFPLWWECPLGHLTFDADCTVATAPRLAAALLRQLTPKAKIVISHRDPVEAAWSMYKFRSRIKGRFDFGWTFDQMFKMEMDLDASPSWAHMDTLAASLDAGATSVTITPQIGHCGVNSTLLRPQRIADVLEAFESRFGRDNVLLINFADLAADAQGTVRRIYSFLDLDSTVELPPLNKVEPEEVLDMAVEPSANGNANSSCPQDILERLDMYYAEQKHRFAAMLSNR</sequence>
<feature type="domain" description="Sulfotransferase" evidence="5">
    <location>
        <begin position="71"/>
        <end position="292"/>
    </location>
</feature>
<accession>A0A812QYI4</accession>
<keyword evidence="1" id="KW-0808">Transferase</keyword>
<dbReference type="InterPro" id="IPR000863">
    <property type="entry name" value="Sulfotransferase_dom"/>
</dbReference>
<protein>
    <recommendedName>
        <fullName evidence="5">Sulfotransferase domain-containing protein</fullName>
    </recommendedName>
</protein>
<gene>
    <name evidence="6" type="ORF">SNAT2548_LOCUS22296</name>
</gene>
<keyword evidence="7" id="KW-1185">Reference proteome</keyword>
<evidence type="ECO:0000313" key="6">
    <source>
        <dbReference type="EMBL" id="CAE7409978.1"/>
    </source>
</evidence>
<dbReference type="SUPFAM" id="SSF52540">
    <property type="entry name" value="P-loop containing nucleoside triphosphate hydrolases"/>
    <property type="match status" value="1"/>
</dbReference>
<keyword evidence="2" id="KW-0325">Glycoprotein</keyword>
<comment type="caution">
    <text evidence="6">The sequence shown here is derived from an EMBL/GenBank/DDBJ whole genome shotgun (WGS) entry which is preliminary data.</text>
</comment>
<feature type="binding site" evidence="4">
    <location>
        <position position="168"/>
    </location>
    <ligand>
        <name>3'-phosphoadenylyl sulfate</name>
        <dbReference type="ChEBI" id="CHEBI:58339"/>
    </ligand>
</feature>
<dbReference type="Gene3D" id="3.40.50.300">
    <property type="entry name" value="P-loop containing nucleotide triphosphate hydrolases"/>
    <property type="match status" value="1"/>
</dbReference>
<dbReference type="EMBL" id="CAJNDS010002283">
    <property type="protein sequence ID" value="CAE7409978.1"/>
    <property type="molecule type" value="Genomic_DNA"/>
</dbReference>
<dbReference type="InterPro" id="IPR027417">
    <property type="entry name" value="P-loop_NTPase"/>
</dbReference>
<dbReference type="InterPro" id="IPR037359">
    <property type="entry name" value="NST/OST"/>
</dbReference>
<dbReference type="AlphaFoldDB" id="A0A812QYI4"/>
<evidence type="ECO:0000256" key="4">
    <source>
        <dbReference type="PIRSR" id="PIRSR637359-2"/>
    </source>
</evidence>